<feature type="region of interest" description="Disordered" evidence="6">
    <location>
        <begin position="444"/>
        <end position="469"/>
    </location>
</feature>
<name>A0ABX6RUJ5_9ACTN</name>
<evidence type="ECO:0000313" key="9">
    <source>
        <dbReference type="EMBL" id="QNE83639.1"/>
    </source>
</evidence>
<dbReference type="EMBL" id="CP045704">
    <property type="protein sequence ID" value="QNE83639.1"/>
    <property type="molecule type" value="Genomic_DNA"/>
</dbReference>
<feature type="compositionally biased region" description="Acidic residues" evidence="6">
    <location>
        <begin position="444"/>
        <end position="453"/>
    </location>
</feature>
<feature type="transmembrane region" description="Helical" evidence="7">
    <location>
        <begin position="38"/>
        <end position="60"/>
    </location>
</feature>
<evidence type="ECO:0000259" key="8">
    <source>
        <dbReference type="PROSITE" id="PS50850"/>
    </source>
</evidence>
<reference evidence="10" key="1">
    <citation type="submission" date="2019-10" db="EMBL/GenBank/DDBJ databases">
        <title>Antimicrobial potential of Antarctic Bacteria.</title>
        <authorList>
            <person name="Benaud N."/>
            <person name="Edwards R.J."/>
            <person name="Ferrari B.C."/>
        </authorList>
    </citation>
    <scope>NUCLEOTIDE SEQUENCE [LARGE SCALE GENOMIC DNA]</scope>
    <source>
        <strain evidence="10">NBH77</strain>
    </source>
</reference>
<proteinExistence type="predicted"/>
<evidence type="ECO:0000256" key="1">
    <source>
        <dbReference type="ARBA" id="ARBA00004651"/>
    </source>
</evidence>
<dbReference type="InterPro" id="IPR036259">
    <property type="entry name" value="MFS_trans_sf"/>
</dbReference>
<dbReference type="RefSeq" id="WP_124288023.1">
    <property type="nucleotide sequence ID" value="NZ_CP045704.1"/>
</dbReference>
<evidence type="ECO:0000256" key="5">
    <source>
        <dbReference type="ARBA" id="ARBA00023136"/>
    </source>
</evidence>
<feature type="transmembrane region" description="Helical" evidence="7">
    <location>
        <begin position="122"/>
        <end position="146"/>
    </location>
</feature>
<evidence type="ECO:0000256" key="2">
    <source>
        <dbReference type="ARBA" id="ARBA00022475"/>
    </source>
</evidence>
<feature type="region of interest" description="Disordered" evidence="6">
    <location>
        <begin position="210"/>
        <end position="234"/>
    </location>
</feature>
<evidence type="ECO:0000256" key="3">
    <source>
        <dbReference type="ARBA" id="ARBA00022692"/>
    </source>
</evidence>
<feature type="transmembrane region" description="Helical" evidence="7">
    <location>
        <begin position="410"/>
        <end position="430"/>
    </location>
</feature>
<feature type="transmembrane region" description="Helical" evidence="7">
    <location>
        <begin position="320"/>
        <end position="337"/>
    </location>
</feature>
<comment type="subcellular location">
    <subcellularLocation>
        <location evidence="1">Cell membrane</location>
        <topology evidence="1">Multi-pass membrane protein</topology>
    </subcellularLocation>
</comment>
<keyword evidence="4 7" id="KW-1133">Transmembrane helix</keyword>
<dbReference type="PROSITE" id="PS50850">
    <property type="entry name" value="MFS"/>
    <property type="match status" value="1"/>
</dbReference>
<dbReference type="Pfam" id="PF07690">
    <property type="entry name" value="MFS_1"/>
    <property type="match status" value="1"/>
</dbReference>
<dbReference type="Gene3D" id="1.20.1250.20">
    <property type="entry name" value="MFS general substrate transporter like domains"/>
    <property type="match status" value="1"/>
</dbReference>
<dbReference type="SUPFAM" id="SSF103473">
    <property type="entry name" value="MFS general substrate transporter"/>
    <property type="match status" value="1"/>
</dbReference>
<feature type="transmembrane region" description="Helical" evidence="7">
    <location>
        <begin position="97"/>
        <end position="116"/>
    </location>
</feature>
<keyword evidence="2" id="KW-1003">Cell membrane</keyword>
<feature type="transmembrane region" description="Helical" evidence="7">
    <location>
        <begin position="343"/>
        <end position="365"/>
    </location>
</feature>
<dbReference type="InterPro" id="IPR020846">
    <property type="entry name" value="MFS_dom"/>
</dbReference>
<dbReference type="PANTHER" id="PTHR23513">
    <property type="entry name" value="INTEGRAL MEMBRANE EFFLUX PROTEIN-RELATED"/>
    <property type="match status" value="1"/>
</dbReference>
<dbReference type="PANTHER" id="PTHR23513:SF6">
    <property type="entry name" value="MAJOR FACILITATOR SUPERFAMILY ASSOCIATED DOMAIN-CONTAINING PROTEIN"/>
    <property type="match status" value="1"/>
</dbReference>
<feature type="compositionally biased region" description="Basic and acidic residues" evidence="6">
    <location>
        <begin position="219"/>
        <end position="234"/>
    </location>
</feature>
<protein>
    <submittedName>
        <fullName evidence="9">MFS transporter</fullName>
    </submittedName>
</protein>
<keyword evidence="3 7" id="KW-0812">Transmembrane</keyword>
<evidence type="ECO:0000256" key="7">
    <source>
        <dbReference type="SAM" id="Phobius"/>
    </source>
</evidence>
<accession>A0ABX6RUJ5</accession>
<keyword evidence="5 7" id="KW-0472">Membrane</keyword>
<feature type="transmembrane region" description="Helical" evidence="7">
    <location>
        <begin position="287"/>
        <end position="308"/>
    </location>
</feature>
<dbReference type="CDD" id="cd06173">
    <property type="entry name" value="MFS_MefA_like"/>
    <property type="match status" value="1"/>
</dbReference>
<feature type="domain" description="Major facilitator superfamily (MFS) profile" evidence="8">
    <location>
        <begin position="30"/>
        <end position="435"/>
    </location>
</feature>
<feature type="transmembrane region" description="Helical" evidence="7">
    <location>
        <begin position="66"/>
        <end position="85"/>
    </location>
</feature>
<feature type="transmembrane region" description="Helical" evidence="7">
    <location>
        <begin position="258"/>
        <end position="281"/>
    </location>
</feature>
<dbReference type="InterPro" id="IPR011701">
    <property type="entry name" value="MFS"/>
</dbReference>
<feature type="compositionally biased region" description="Basic and acidic residues" evidence="6">
    <location>
        <begin position="1"/>
        <end position="13"/>
    </location>
</feature>
<gene>
    <name evidence="9" type="ORF">F0345_23070</name>
</gene>
<evidence type="ECO:0000256" key="4">
    <source>
        <dbReference type="ARBA" id="ARBA00022989"/>
    </source>
</evidence>
<keyword evidence="10" id="KW-1185">Reference proteome</keyword>
<dbReference type="Proteomes" id="UP000515764">
    <property type="component" value="Chromosome"/>
</dbReference>
<organism evidence="9 10">
    <name type="scientific">Streptomyces rutgersensis</name>
    <dbReference type="NCBI Taxonomy" id="53451"/>
    <lineage>
        <taxon>Bacteria</taxon>
        <taxon>Bacillati</taxon>
        <taxon>Actinomycetota</taxon>
        <taxon>Actinomycetes</taxon>
        <taxon>Kitasatosporales</taxon>
        <taxon>Streptomycetaceae</taxon>
        <taxon>Streptomyces</taxon>
        <taxon>Streptomyces diastaticus group</taxon>
    </lineage>
</organism>
<sequence>MHVSDDLMAERPAEGPQAPRKKSFKGTGFLRLWTGESISLAGTEITFMAIGIIAVTTLAATPWQMGVLEAAESAAVLFLGLSAGVWADRYERRRIMLVANLARSVLVLAIPVLFWFDLLNMAVLYVVVFLVGALSLLFDSAMSAYLPRLLPRSQLERANSWMEGSASVGMVAGPGLAGILVQIVSAPVALVVDSVSYLMSYSTLAGLPKAPPSADPADEEGHGAESGKDGAEETHRAQVLKGLRVLVRDRYQRPMTLAAAHFNIFHSMFFAVNVLFLLTVLDFSPGLLGATSMAGGVAGLVGASCTPFLTRRLGQGPSLILVYAVPGLAAVLVPLSAGAGREVAVVLVSVSTFVYTFAVVVNLVISDTVKQTLVPDHLLGRVTASTRFISWGVQPVGALLGGWLGTRFGLIEVMVTASVGLVAAALWPLFSPVRTLIILPGDGDGDGDGDGNGEPEKGPAPVEGGDGRV</sequence>
<evidence type="ECO:0000313" key="10">
    <source>
        <dbReference type="Proteomes" id="UP000515764"/>
    </source>
</evidence>
<evidence type="ECO:0000256" key="6">
    <source>
        <dbReference type="SAM" id="MobiDB-lite"/>
    </source>
</evidence>
<feature type="region of interest" description="Disordered" evidence="6">
    <location>
        <begin position="1"/>
        <end position="22"/>
    </location>
</feature>